<dbReference type="Proteomes" id="UP000807115">
    <property type="component" value="Chromosome 1"/>
</dbReference>
<comment type="caution">
    <text evidence="1">The sequence shown here is derived from an EMBL/GenBank/DDBJ whole genome shotgun (WGS) entry which is preliminary data.</text>
</comment>
<dbReference type="EMBL" id="CM027680">
    <property type="protein sequence ID" value="KAG0552685.1"/>
    <property type="molecule type" value="Genomic_DNA"/>
</dbReference>
<name>A0A921V2P0_SORBI</name>
<dbReference type="AlphaFoldDB" id="A0A921V2P0"/>
<evidence type="ECO:0000313" key="1">
    <source>
        <dbReference type="EMBL" id="KAG0552685.1"/>
    </source>
</evidence>
<protein>
    <submittedName>
        <fullName evidence="1">Uncharacterized protein</fullName>
    </submittedName>
</protein>
<proteinExistence type="predicted"/>
<reference evidence="1" key="1">
    <citation type="journal article" date="2019" name="BMC Genomics">
        <title>A new reference genome for Sorghum bicolor reveals high levels of sequence similarity between sweet and grain genotypes: implications for the genetics of sugar metabolism.</title>
        <authorList>
            <person name="Cooper E.A."/>
            <person name="Brenton Z.W."/>
            <person name="Flinn B.S."/>
            <person name="Jenkins J."/>
            <person name="Shu S."/>
            <person name="Flowers D."/>
            <person name="Luo F."/>
            <person name="Wang Y."/>
            <person name="Xia P."/>
            <person name="Barry K."/>
            <person name="Daum C."/>
            <person name="Lipzen A."/>
            <person name="Yoshinaga Y."/>
            <person name="Schmutz J."/>
            <person name="Saski C."/>
            <person name="Vermerris W."/>
            <person name="Kresovich S."/>
        </authorList>
    </citation>
    <scope>NUCLEOTIDE SEQUENCE</scope>
</reference>
<reference evidence="1" key="2">
    <citation type="submission" date="2020-10" db="EMBL/GenBank/DDBJ databases">
        <authorList>
            <person name="Cooper E.A."/>
            <person name="Brenton Z.W."/>
            <person name="Flinn B.S."/>
            <person name="Jenkins J."/>
            <person name="Shu S."/>
            <person name="Flowers D."/>
            <person name="Luo F."/>
            <person name="Wang Y."/>
            <person name="Xia P."/>
            <person name="Barry K."/>
            <person name="Daum C."/>
            <person name="Lipzen A."/>
            <person name="Yoshinaga Y."/>
            <person name="Schmutz J."/>
            <person name="Saski C."/>
            <person name="Vermerris W."/>
            <person name="Kresovich S."/>
        </authorList>
    </citation>
    <scope>NUCLEOTIDE SEQUENCE</scope>
</reference>
<accession>A0A921V2P0</accession>
<sequence>MAASDPGGIRCTYCSLLGLGEDNLRTPSGQAPAQPTPLARGVIRLHVPINYSCNYSPQH</sequence>
<gene>
    <name evidence="1" type="ORF">BDA96_01G528700</name>
</gene>
<evidence type="ECO:0000313" key="2">
    <source>
        <dbReference type="Proteomes" id="UP000807115"/>
    </source>
</evidence>
<organism evidence="1 2">
    <name type="scientific">Sorghum bicolor</name>
    <name type="common">Sorghum</name>
    <name type="synonym">Sorghum vulgare</name>
    <dbReference type="NCBI Taxonomy" id="4558"/>
    <lineage>
        <taxon>Eukaryota</taxon>
        <taxon>Viridiplantae</taxon>
        <taxon>Streptophyta</taxon>
        <taxon>Embryophyta</taxon>
        <taxon>Tracheophyta</taxon>
        <taxon>Spermatophyta</taxon>
        <taxon>Magnoliopsida</taxon>
        <taxon>Liliopsida</taxon>
        <taxon>Poales</taxon>
        <taxon>Poaceae</taxon>
        <taxon>PACMAD clade</taxon>
        <taxon>Panicoideae</taxon>
        <taxon>Andropogonodae</taxon>
        <taxon>Andropogoneae</taxon>
        <taxon>Sorghinae</taxon>
        <taxon>Sorghum</taxon>
    </lineage>
</organism>